<dbReference type="RefSeq" id="WP_281927855.1">
    <property type="nucleotide sequence ID" value="NZ_AP027142.1"/>
</dbReference>
<dbReference type="InterPro" id="IPR005625">
    <property type="entry name" value="PepSY-ass_TM"/>
</dbReference>
<name>A0ABN6VIG4_9HYPH</name>
<organism evidence="2 3">
    <name type="scientific">Methylocystis iwaonis</name>
    <dbReference type="NCBI Taxonomy" id="2885079"/>
    <lineage>
        <taxon>Bacteria</taxon>
        <taxon>Pseudomonadati</taxon>
        <taxon>Pseudomonadota</taxon>
        <taxon>Alphaproteobacteria</taxon>
        <taxon>Hyphomicrobiales</taxon>
        <taxon>Methylocystaceae</taxon>
        <taxon>Methylocystis</taxon>
    </lineage>
</organism>
<dbReference type="PANTHER" id="PTHR34219:SF6">
    <property type="entry name" value="BLR3280 PROTEIN"/>
    <property type="match status" value="1"/>
</dbReference>
<sequence length="502" mass="55556">MRLLFFVHRWVGVALALFMLLWFSSGLIIANSGSIALSRSAQLAHAQKLDPAAAWLPLGEALQRSGWKGAVTEARLLRLGEEPAWLVESEDGKRVPLSAQDGSRIEVTTPIAQRIAYDWLASEGTAQGVAYLDTVDMVIGLRNAEALKPFHRFSTDDGVIVVVSAKSGEVLQAATRAQRILYYVGGWVHLFRPLDLLGAGEWRRSALTYAGLFAFVGALTGVVIGWLKWKPGFFGRPTYARGRTQPYRESWFKYHFWAGLIGGVFALLWAGSGFLSTNPGDIFSSPTPSRDELARYRGGDLPRVAKEWAPSKEAVEADIVELRWSRLGDGAALIGFDRDGARRALPIPGAQTSFDETALVSAAQRLAGATKVAAVERIEEYDSYYFAGHGAGAFDRPLPALRVDLADALHGALYLDPQDGRLLLKIDDKRRAWRWLYSAAHHWDFGWFAHHPLARRVWIVTWVLFGLTLATSAVVLAWRRLRRSLPQRAAEEPSREATVPAE</sequence>
<dbReference type="Proteomes" id="UP001317629">
    <property type="component" value="Chromosome"/>
</dbReference>
<feature type="transmembrane region" description="Helical" evidence="1">
    <location>
        <begin position="206"/>
        <end position="227"/>
    </location>
</feature>
<evidence type="ECO:0008006" key="4">
    <source>
        <dbReference type="Google" id="ProtNLM"/>
    </source>
</evidence>
<gene>
    <name evidence="2" type="ORF">SS37A_21500</name>
</gene>
<feature type="transmembrane region" description="Helical" evidence="1">
    <location>
        <begin position="254"/>
        <end position="275"/>
    </location>
</feature>
<protein>
    <recommendedName>
        <fullName evidence="4">PepSY domain-containing protein</fullName>
    </recommendedName>
</protein>
<dbReference type="PANTHER" id="PTHR34219">
    <property type="entry name" value="IRON-REGULATED INNER MEMBRANE PROTEIN-RELATED"/>
    <property type="match status" value="1"/>
</dbReference>
<dbReference type="EMBL" id="AP027142">
    <property type="protein sequence ID" value="BDV34621.1"/>
    <property type="molecule type" value="Genomic_DNA"/>
</dbReference>
<evidence type="ECO:0000256" key="1">
    <source>
        <dbReference type="SAM" id="Phobius"/>
    </source>
</evidence>
<accession>A0ABN6VIG4</accession>
<proteinExistence type="predicted"/>
<evidence type="ECO:0000313" key="2">
    <source>
        <dbReference type="EMBL" id="BDV34621.1"/>
    </source>
</evidence>
<dbReference type="Pfam" id="PF03929">
    <property type="entry name" value="PepSY_TM"/>
    <property type="match status" value="1"/>
</dbReference>
<feature type="transmembrane region" description="Helical" evidence="1">
    <location>
        <begin position="456"/>
        <end position="478"/>
    </location>
</feature>
<keyword evidence="1" id="KW-0812">Transmembrane</keyword>
<keyword evidence="3" id="KW-1185">Reference proteome</keyword>
<reference evidence="2 3" key="1">
    <citation type="journal article" date="2023" name="Int. J. Syst. Evol. Microbiol.">
        <title>Methylocystis iwaonis sp. nov., a type II methane-oxidizing bacterium from surface soil of a rice paddy field in Japan, and emended description of the genus Methylocystis (ex Whittenbury et al. 1970) Bowman et al. 1993.</title>
        <authorList>
            <person name="Kaise H."/>
            <person name="Sawadogo J.B."/>
            <person name="Alam M.S."/>
            <person name="Ueno C."/>
            <person name="Dianou D."/>
            <person name="Shinjo R."/>
            <person name="Asakawa S."/>
        </authorList>
    </citation>
    <scope>NUCLEOTIDE SEQUENCE [LARGE SCALE GENOMIC DNA]</scope>
    <source>
        <strain evidence="2 3">SS37A-Re</strain>
    </source>
</reference>
<keyword evidence="1" id="KW-1133">Transmembrane helix</keyword>
<keyword evidence="1" id="KW-0472">Membrane</keyword>
<evidence type="ECO:0000313" key="3">
    <source>
        <dbReference type="Proteomes" id="UP001317629"/>
    </source>
</evidence>